<dbReference type="PANTHER" id="PTHR43094">
    <property type="entry name" value="AMINOTRANSFERASE"/>
    <property type="match status" value="1"/>
</dbReference>
<reference evidence="5" key="1">
    <citation type="submission" date="2022-07" db="EMBL/GenBank/DDBJ databases">
        <title>Genome Sequence of Physisporinus lineatus.</title>
        <authorList>
            <person name="Buettner E."/>
        </authorList>
    </citation>
    <scope>NUCLEOTIDE SEQUENCE</scope>
    <source>
        <strain evidence="5">VT162</strain>
    </source>
</reference>
<evidence type="ECO:0008006" key="7">
    <source>
        <dbReference type="Google" id="ProtNLM"/>
    </source>
</evidence>
<evidence type="ECO:0000313" key="5">
    <source>
        <dbReference type="EMBL" id="KAJ3479147.1"/>
    </source>
</evidence>
<dbReference type="GO" id="GO:0030170">
    <property type="term" value="F:pyridoxal phosphate binding"/>
    <property type="evidence" value="ECO:0007669"/>
    <property type="project" value="InterPro"/>
</dbReference>
<dbReference type="Proteomes" id="UP001212997">
    <property type="component" value="Unassembled WGS sequence"/>
</dbReference>
<dbReference type="GO" id="GO:0008483">
    <property type="term" value="F:transaminase activity"/>
    <property type="evidence" value="ECO:0007669"/>
    <property type="project" value="InterPro"/>
</dbReference>
<evidence type="ECO:0000256" key="4">
    <source>
        <dbReference type="SAM" id="MobiDB-lite"/>
    </source>
</evidence>
<comment type="caution">
    <text evidence="5">The sequence shown here is derived from an EMBL/GenBank/DDBJ whole genome shotgun (WGS) entry which is preliminary data.</text>
</comment>
<accession>A0AAD5UXE4</accession>
<proteinExistence type="inferred from homology"/>
<keyword evidence="2 3" id="KW-0663">Pyridoxal phosphate</keyword>
<name>A0AAD5UXE4_9APHY</name>
<sequence length="481" mass="52178">MTILQENSSTTSAGASASSGGLNPTSILHRTTWRPPVAVSADGMYIQLEDGRRVIDAVGGAAVSCIGNGHPDVTKAMKDQIDTVSYVYNMQLSNKPAEELAKYMVSTGKGAFESVVFVSGGSEAMEAVLKLARQYFYETKQHQRSNFIARQLSFHGNTLGTLALAYHPARRAPYVDLLNKTNFHHVSPAYAKRFQKPEETEEEYVERLRQELEDKFQELGPDTVIGFVAETVVGATSGVVPPPKGYLTAMKSVCDKYGALFILDEVMSGMGRLGTTHAWETFGDGAIPDLQAVAKGLGGGYATIGAVLMSKRVTDGIRDSAGFMKHGHTYQAHPVSCAASLAVQSVVDSQNLLANSLEQGELLSSLLRTKLTTPNSPLSPYVFDIRGRGAWWAVEFEFAEPKGDAKPLQFKGGESFAMLVQAKCLEKGLVIMAFHGGANLEGTKGDHIMFSPAYNVTKEQTEKIVEIFIESAEEVFREDVI</sequence>
<evidence type="ECO:0000256" key="1">
    <source>
        <dbReference type="ARBA" id="ARBA00008954"/>
    </source>
</evidence>
<dbReference type="InterPro" id="IPR015422">
    <property type="entry name" value="PyrdxlP-dep_Trfase_small"/>
</dbReference>
<feature type="compositionally biased region" description="Low complexity" evidence="4">
    <location>
        <begin position="8"/>
        <end position="21"/>
    </location>
</feature>
<dbReference type="GO" id="GO:0005829">
    <property type="term" value="C:cytosol"/>
    <property type="evidence" value="ECO:0007669"/>
    <property type="project" value="TreeGrafter"/>
</dbReference>
<dbReference type="Gene3D" id="3.90.1150.10">
    <property type="entry name" value="Aspartate Aminotransferase, domain 1"/>
    <property type="match status" value="1"/>
</dbReference>
<dbReference type="PANTHER" id="PTHR43094:SF1">
    <property type="entry name" value="AMINOTRANSFERASE CLASS-III"/>
    <property type="match status" value="1"/>
</dbReference>
<keyword evidence="6" id="KW-1185">Reference proteome</keyword>
<dbReference type="CDD" id="cd00610">
    <property type="entry name" value="OAT_like"/>
    <property type="match status" value="1"/>
</dbReference>
<dbReference type="InterPro" id="IPR015421">
    <property type="entry name" value="PyrdxlP-dep_Trfase_major"/>
</dbReference>
<dbReference type="InterPro" id="IPR015424">
    <property type="entry name" value="PyrdxlP-dep_Trfase"/>
</dbReference>
<evidence type="ECO:0000313" key="6">
    <source>
        <dbReference type="Proteomes" id="UP001212997"/>
    </source>
</evidence>
<dbReference type="EMBL" id="JANAWD010000459">
    <property type="protein sequence ID" value="KAJ3479147.1"/>
    <property type="molecule type" value="Genomic_DNA"/>
</dbReference>
<protein>
    <recommendedName>
        <fullName evidence="7">PLP-dependent transferase</fullName>
    </recommendedName>
</protein>
<organism evidence="5 6">
    <name type="scientific">Meripilus lineatus</name>
    <dbReference type="NCBI Taxonomy" id="2056292"/>
    <lineage>
        <taxon>Eukaryota</taxon>
        <taxon>Fungi</taxon>
        <taxon>Dikarya</taxon>
        <taxon>Basidiomycota</taxon>
        <taxon>Agaricomycotina</taxon>
        <taxon>Agaricomycetes</taxon>
        <taxon>Polyporales</taxon>
        <taxon>Meripilaceae</taxon>
        <taxon>Meripilus</taxon>
    </lineage>
</organism>
<dbReference type="InterPro" id="IPR005814">
    <property type="entry name" value="Aminotrans_3"/>
</dbReference>
<dbReference type="Pfam" id="PF00202">
    <property type="entry name" value="Aminotran_3"/>
    <property type="match status" value="1"/>
</dbReference>
<gene>
    <name evidence="5" type="ORF">NLI96_g9263</name>
</gene>
<evidence type="ECO:0000256" key="2">
    <source>
        <dbReference type="ARBA" id="ARBA00022898"/>
    </source>
</evidence>
<comment type="similarity">
    <text evidence="1 3">Belongs to the class-III pyridoxal-phosphate-dependent aminotransferase family.</text>
</comment>
<dbReference type="SUPFAM" id="SSF53383">
    <property type="entry name" value="PLP-dependent transferases"/>
    <property type="match status" value="1"/>
</dbReference>
<evidence type="ECO:0000256" key="3">
    <source>
        <dbReference type="RuleBase" id="RU003560"/>
    </source>
</evidence>
<dbReference type="AlphaFoldDB" id="A0AAD5UXE4"/>
<feature type="region of interest" description="Disordered" evidence="4">
    <location>
        <begin position="1"/>
        <end position="27"/>
    </location>
</feature>
<dbReference type="NCBIfam" id="NF005685">
    <property type="entry name" value="PRK07483.1"/>
    <property type="match status" value="1"/>
</dbReference>
<dbReference type="Gene3D" id="3.40.640.10">
    <property type="entry name" value="Type I PLP-dependent aspartate aminotransferase-like (Major domain)"/>
    <property type="match status" value="1"/>
</dbReference>